<proteinExistence type="predicted"/>
<protein>
    <submittedName>
        <fullName evidence="1">Uncharacterized protein</fullName>
    </submittedName>
</protein>
<keyword evidence="2" id="KW-1185">Reference proteome</keyword>
<evidence type="ECO:0000313" key="1">
    <source>
        <dbReference type="EMBL" id="POR33585.1"/>
    </source>
</evidence>
<accession>A0A2S4KTS3</accession>
<dbReference type="GO" id="GO:0032299">
    <property type="term" value="C:ribonuclease H2 complex"/>
    <property type="evidence" value="ECO:0007669"/>
    <property type="project" value="InterPro"/>
</dbReference>
<organism evidence="1 2">
    <name type="scientific">Tolypocladium paradoxum</name>
    <dbReference type="NCBI Taxonomy" id="94208"/>
    <lineage>
        <taxon>Eukaryota</taxon>
        <taxon>Fungi</taxon>
        <taxon>Dikarya</taxon>
        <taxon>Ascomycota</taxon>
        <taxon>Pezizomycotina</taxon>
        <taxon>Sordariomycetes</taxon>
        <taxon>Hypocreomycetidae</taxon>
        <taxon>Hypocreales</taxon>
        <taxon>Ophiocordycipitaceae</taxon>
        <taxon>Tolypocladium</taxon>
    </lineage>
</organism>
<evidence type="ECO:0000313" key="2">
    <source>
        <dbReference type="Proteomes" id="UP000237481"/>
    </source>
</evidence>
<dbReference type="EMBL" id="PKSG01000671">
    <property type="protein sequence ID" value="POR33585.1"/>
    <property type="molecule type" value="Genomic_DNA"/>
</dbReference>
<dbReference type="Gene3D" id="2.40.128.680">
    <property type="match status" value="1"/>
</dbReference>
<dbReference type="PANTHER" id="PTHR47204">
    <property type="entry name" value="OS02G0168900 PROTEIN"/>
    <property type="match status" value="1"/>
</dbReference>
<dbReference type="PANTHER" id="PTHR47204:SF1">
    <property type="entry name" value="RIBONUCLEASE H2 SUBUNIT C"/>
    <property type="match status" value="1"/>
</dbReference>
<dbReference type="AlphaFoldDB" id="A0A2S4KTS3"/>
<dbReference type="Pfam" id="PF08615">
    <property type="entry name" value="RNase_H2_suC"/>
    <property type="match status" value="1"/>
</dbReference>
<reference evidence="1 2" key="1">
    <citation type="submission" date="2018-01" db="EMBL/GenBank/DDBJ databases">
        <title>Harnessing the power of phylogenomics to disentangle the directionality and signatures of interkingdom host jumping in the parasitic fungal genus Tolypocladium.</title>
        <authorList>
            <person name="Quandt C.A."/>
            <person name="Patterson W."/>
            <person name="Spatafora J.W."/>
        </authorList>
    </citation>
    <scope>NUCLEOTIDE SEQUENCE [LARGE SCALE GENOMIC DNA]</scope>
    <source>
        <strain evidence="1 2">NRBC 100945</strain>
    </source>
</reference>
<dbReference type="OrthoDB" id="6222486at2759"/>
<dbReference type="InterPro" id="IPR013924">
    <property type="entry name" value="RNase_H2_suC"/>
</dbReference>
<dbReference type="Proteomes" id="UP000237481">
    <property type="component" value="Unassembled WGS sequence"/>
</dbReference>
<dbReference type="CDD" id="cd09271">
    <property type="entry name" value="RNase_H2-C"/>
    <property type="match status" value="1"/>
</dbReference>
<name>A0A2S4KTS3_9HYPO</name>
<dbReference type="STRING" id="94208.A0A2S4KTS3"/>
<dbReference type="GO" id="GO:0006401">
    <property type="term" value="P:RNA catabolic process"/>
    <property type="evidence" value="ECO:0007669"/>
    <property type="project" value="InterPro"/>
</dbReference>
<sequence>MTSTASLSQPILTIEQDQASQQVKAVPNLLPCRIHHTGPADPVPPHWNPAQVAEGTTTSVAYFRGRKLHAKTVALPDQCRGVLVERMPQEGGQKPSEQDEDAVETGAMQITASFDNMVVWSHEAVADSASDPYIRSIEEWLQVAEQIHSYPEQGKAAEVH</sequence>
<comment type="caution">
    <text evidence="1">The sequence shown here is derived from an EMBL/GenBank/DDBJ whole genome shotgun (WGS) entry which is preliminary data.</text>
</comment>
<gene>
    <name evidence="1" type="ORF">TPAR_06217</name>
</gene>